<dbReference type="EC" id="6.3.3.2" evidence="4"/>
<dbReference type="PIRSF" id="PIRSF006806">
    <property type="entry name" value="FTHF_cligase"/>
    <property type="match status" value="1"/>
</dbReference>
<gene>
    <name evidence="5" type="ORF">Q2T41_08270</name>
</gene>
<reference evidence="5" key="2">
    <citation type="submission" date="2023-06" db="EMBL/GenBank/DDBJ databases">
        <authorList>
            <person name="Lucena T."/>
            <person name="Sun Q."/>
        </authorList>
    </citation>
    <scope>NUCLEOTIDE SEQUENCE</scope>
    <source>
        <strain evidence="5">CECT 8869</strain>
    </source>
</reference>
<evidence type="ECO:0000256" key="3">
    <source>
        <dbReference type="ARBA" id="ARBA00022840"/>
    </source>
</evidence>
<proteinExistence type="inferred from homology"/>
<keyword evidence="4" id="KW-0460">Magnesium</keyword>
<dbReference type="SUPFAM" id="SSF100950">
    <property type="entry name" value="NagB/RpiA/CoA transferase-like"/>
    <property type="match status" value="1"/>
</dbReference>
<comment type="cofactor">
    <cofactor evidence="4">
        <name>Mg(2+)</name>
        <dbReference type="ChEBI" id="CHEBI:18420"/>
    </cofactor>
</comment>
<name>A0ABT8RP25_9FLAO</name>
<organism evidence="5 6">
    <name type="scientific">Maribacter confluentis</name>
    <dbReference type="NCBI Taxonomy" id="1656093"/>
    <lineage>
        <taxon>Bacteria</taxon>
        <taxon>Pseudomonadati</taxon>
        <taxon>Bacteroidota</taxon>
        <taxon>Flavobacteriia</taxon>
        <taxon>Flavobacteriales</taxon>
        <taxon>Flavobacteriaceae</taxon>
        <taxon>Maribacter</taxon>
    </lineage>
</organism>
<dbReference type="RefSeq" id="WP_304435692.1">
    <property type="nucleotide sequence ID" value="NZ_JAUKUC010000001.1"/>
</dbReference>
<evidence type="ECO:0000313" key="6">
    <source>
        <dbReference type="Proteomes" id="UP001168579"/>
    </source>
</evidence>
<evidence type="ECO:0000256" key="4">
    <source>
        <dbReference type="RuleBase" id="RU361279"/>
    </source>
</evidence>
<protein>
    <recommendedName>
        <fullName evidence="4">5-formyltetrahydrofolate cyclo-ligase</fullName>
        <ecNumber evidence="4">6.3.3.2</ecNumber>
    </recommendedName>
</protein>
<dbReference type="Gene3D" id="3.40.50.10420">
    <property type="entry name" value="NagB/RpiA/CoA transferase-like"/>
    <property type="match status" value="1"/>
</dbReference>
<sequence length="190" mass="21844">MLKKDIRYKYSKLRSSLSQSQITDNSIAIANSALSLPIWSYHYFHIFLSIKNKLEIDTEGLISILLGYDKHVVVPKIVSNNQLEHYLLTDSTKFSYNSLHIPEPVDGITIDPLKLEVVFIPLLAFDIKGNRIGYGKGYYDRFLKECRRDVVKIGLSFFEAEKEPFDDVLPTDIPLDYCITPNKTYTFNAL</sequence>
<keyword evidence="4" id="KW-0479">Metal-binding</keyword>
<evidence type="ECO:0000256" key="2">
    <source>
        <dbReference type="ARBA" id="ARBA00022741"/>
    </source>
</evidence>
<keyword evidence="6" id="KW-1185">Reference proteome</keyword>
<evidence type="ECO:0000256" key="1">
    <source>
        <dbReference type="ARBA" id="ARBA00010638"/>
    </source>
</evidence>
<comment type="catalytic activity">
    <reaction evidence="4">
        <text>(6S)-5-formyl-5,6,7,8-tetrahydrofolate + ATP = (6R)-5,10-methenyltetrahydrofolate + ADP + phosphate</text>
        <dbReference type="Rhea" id="RHEA:10488"/>
        <dbReference type="ChEBI" id="CHEBI:30616"/>
        <dbReference type="ChEBI" id="CHEBI:43474"/>
        <dbReference type="ChEBI" id="CHEBI:57455"/>
        <dbReference type="ChEBI" id="CHEBI:57457"/>
        <dbReference type="ChEBI" id="CHEBI:456216"/>
        <dbReference type="EC" id="6.3.3.2"/>
    </reaction>
</comment>
<accession>A0ABT8RP25</accession>
<evidence type="ECO:0000313" key="5">
    <source>
        <dbReference type="EMBL" id="MDO1512648.1"/>
    </source>
</evidence>
<dbReference type="EMBL" id="JAUKUC010000001">
    <property type="protein sequence ID" value="MDO1512648.1"/>
    <property type="molecule type" value="Genomic_DNA"/>
</dbReference>
<comment type="similarity">
    <text evidence="1 4">Belongs to the 5-formyltetrahydrofolate cyclo-ligase family.</text>
</comment>
<dbReference type="GO" id="GO:0030272">
    <property type="term" value="F:5-formyltetrahydrofolate cyclo-ligase activity"/>
    <property type="evidence" value="ECO:0007669"/>
    <property type="project" value="UniProtKB-EC"/>
</dbReference>
<dbReference type="PANTHER" id="PTHR23407:SF1">
    <property type="entry name" value="5-FORMYLTETRAHYDROFOLATE CYCLO-LIGASE"/>
    <property type="match status" value="1"/>
</dbReference>
<keyword evidence="3 4" id="KW-0067">ATP-binding</keyword>
<keyword evidence="2 4" id="KW-0547">Nucleotide-binding</keyword>
<dbReference type="PANTHER" id="PTHR23407">
    <property type="entry name" value="ATPASE INHIBITOR/5-FORMYLTETRAHYDROFOLATE CYCLO-LIGASE"/>
    <property type="match status" value="1"/>
</dbReference>
<dbReference type="NCBIfam" id="TIGR02727">
    <property type="entry name" value="MTHFS_bact"/>
    <property type="match status" value="1"/>
</dbReference>
<dbReference type="Proteomes" id="UP001168579">
    <property type="component" value="Unassembled WGS sequence"/>
</dbReference>
<dbReference type="InterPro" id="IPR037171">
    <property type="entry name" value="NagB/RpiA_transferase-like"/>
</dbReference>
<dbReference type="InterPro" id="IPR024185">
    <property type="entry name" value="FTHF_cligase-like_sf"/>
</dbReference>
<comment type="caution">
    <text evidence="5">The sequence shown here is derived from an EMBL/GenBank/DDBJ whole genome shotgun (WGS) entry which is preliminary data.</text>
</comment>
<keyword evidence="5" id="KW-0436">Ligase</keyword>
<dbReference type="InterPro" id="IPR002698">
    <property type="entry name" value="FTHF_cligase"/>
</dbReference>
<dbReference type="Pfam" id="PF01812">
    <property type="entry name" value="5-FTHF_cyc-lig"/>
    <property type="match status" value="1"/>
</dbReference>
<reference evidence="5" key="1">
    <citation type="journal article" date="2014" name="Int. J. Syst. Evol. Microbiol.">
        <title>Complete genome of a new Firmicutes species belonging to the dominant human colonic microbiota ('Ruminococcus bicirculans') reveals two chromosomes and a selective capacity to utilize plant glucans.</title>
        <authorList>
            <consortium name="NISC Comparative Sequencing Program"/>
            <person name="Wegmann U."/>
            <person name="Louis P."/>
            <person name="Goesmann A."/>
            <person name="Henrissat B."/>
            <person name="Duncan S.H."/>
            <person name="Flint H.J."/>
        </authorList>
    </citation>
    <scope>NUCLEOTIDE SEQUENCE</scope>
    <source>
        <strain evidence="5">CECT 8869</strain>
    </source>
</reference>